<keyword evidence="2" id="KW-1185">Reference proteome</keyword>
<sequence length="78" mass="8421">MSTISSAHADIIWAEVEHGFYVGSRSGEFLGYIDVETETRHVVCDMYSQAVGEYASLSEAMLALEALHLSPEGAITVA</sequence>
<organism evidence="1 2">
    <name type="scientific">Leucobacter alluvii</name>
    <dbReference type="NCBI Taxonomy" id="340321"/>
    <lineage>
        <taxon>Bacteria</taxon>
        <taxon>Bacillati</taxon>
        <taxon>Actinomycetota</taxon>
        <taxon>Actinomycetes</taxon>
        <taxon>Micrococcales</taxon>
        <taxon>Microbacteriaceae</taxon>
        <taxon>Leucobacter</taxon>
    </lineage>
</organism>
<dbReference type="RefSeq" id="WP_141653199.1">
    <property type="nucleotide sequence ID" value="NZ_BAAAOP010000012.1"/>
</dbReference>
<gene>
    <name evidence="1" type="ORF">GCM10009786_24690</name>
</gene>
<evidence type="ECO:0000313" key="2">
    <source>
        <dbReference type="Proteomes" id="UP001501084"/>
    </source>
</evidence>
<proteinExistence type="predicted"/>
<evidence type="ECO:0000313" key="1">
    <source>
        <dbReference type="EMBL" id="GAA2189848.1"/>
    </source>
</evidence>
<dbReference type="Proteomes" id="UP001501084">
    <property type="component" value="Unassembled WGS sequence"/>
</dbReference>
<comment type="caution">
    <text evidence="1">The sequence shown here is derived from an EMBL/GenBank/DDBJ whole genome shotgun (WGS) entry which is preliminary data.</text>
</comment>
<protein>
    <submittedName>
        <fullName evidence="1">Uncharacterized protein</fullName>
    </submittedName>
</protein>
<dbReference type="EMBL" id="BAAAOP010000012">
    <property type="protein sequence ID" value="GAA2189848.1"/>
    <property type="molecule type" value="Genomic_DNA"/>
</dbReference>
<reference evidence="1 2" key="1">
    <citation type="journal article" date="2019" name="Int. J. Syst. Evol. Microbiol.">
        <title>The Global Catalogue of Microorganisms (GCM) 10K type strain sequencing project: providing services to taxonomists for standard genome sequencing and annotation.</title>
        <authorList>
            <consortium name="The Broad Institute Genomics Platform"/>
            <consortium name="The Broad Institute Genome Sequencing Center for Infectious Disease"/>
            <person name="Wu L."/>
            <person name="Ma J."/>
        </authorList>
    </citation>
    <scope>NUCLEOTIDE SEQUENCE [LARGE SCALE GENOMIC DNA]</scope>
    <source>
        <strain evidence="1 2">JCM 14919</strain>
    </source>
</reference>
<name>A0ABN3B8V0_9MICO</name>
<accession>A0ABN3B8V0</accession>